<accession>A0A9X4BZM5</accession>
<evidence type="ECO:0000313" key="2">
    <source>
        <dbReference type="Proteomes" id="UP001148185"/>
    </source>
</evidence>
<dbReference type="EMBL" id="JAMDHA010000006">
    <property type="protein sequence ID" value="MDD1007268.1"/>
    <property type="molecule type" value="Genomic_DNA"/>
</dbReference>
<sequence length="276" mass="30981">MPITTKKFVIDDKTYKIKHHPATEGCELIENYAAAISAFILIMREGTYSLRHKGIFPFSAFINSQFLALLMFMDRVANTSEPFQVYEHPDSGPRAGKLTVREVLAGKTLEGREEVVESRIQAPMSYVIDYKATDKQTATTDYEVVFGEFFKYITLDGEPVDVATLTMSQIAQMLYAFVEYNVAPVWNTIRFALPENYDSGGIAPPKSLERSAAGFSQAGIIYSILRSETPLATYSELATVLNIADAYDANEIAVKQYFDSCEMHKESVRQAKQNQQ</sequence>
<gene>
    <name evidence="1" type="ORF">M5G27_07210</name>
</gene>
<dbReference type="AlphaFoldDB" id="A0A9X4BZM5"/>
<dbReference type="RefSeq" id="WP_273875726.1">
    <property type="nucleotide sequence ID" value="NZ_JAMDHA010000006.1"/>
</dbReference>
<dbReference type="Proteomes" id="UP001148185">
    <property type="component" value="Unassembled WGS sequence"/>
</dbReference>
<evidence type="ECO:0000313" key="1">
    <source>
        <dbReference type="EMBL" id="MDD1007268.1"/>
    </source>
</evidence>
<reference evidence="1 2" key="1">
    <citation type="submission" date="2022-05" db="EMBL/GenBank/DDBJ databases">
        <title>Novel Pseudomonas spp. Isolated from a Rainbow Trout Aquaculture Facility.</title>
        <authorList>
            <person name="Testerman T."/>
            <person name="Graf J."/>
        </authorList>
    </citation>
    <scope>NUCLEOTIDE SEQUENCE [LARGE SCALE GENOMIC DNA]</scope>
    <source>
        <strain evidence="1 2">ID1042</strain>
    </source>
</reference>
<organism evidence="1 2">
    <name type="scientific">Pseudomonas shahriarae</name>
    <dbReference type="NCBI Taxonomy" id="2745512"/>
    <lineage>
        <taxon>Bacteria</taxon>
        <taxon>Pseudomonadati</taxon>
        <taxon>Pseudomonadota</taxon>
        <taxon>Gammaproteobacteria</taxon>
        <taxon>Pseudomonadales</taxon>
        <taxon>Pseudomonadaceae</taxon>
        <taxon>Pseudomonas</taxon>
    </lineage>
</organism>
<name>A0A9X4BZM5_9PSED</name>
<proteinExistence type="predicted"/>
<comment type="caution">
    <text evidence="1">The sequence shown here is derived from an EMBL/GenBank/DDBJ whole genome shotgun (WGS) entry which is preliminary data.</text>
</comment>
<keyword evidence="2" id="KW-1185">Reference proteome</keyword>
<protein>
    <submittedName>
        <fullName evidence="1">Uncharacterized protein</fullName>
    </submittedName>
</protein>